<comment type="caution">
    <text evidence="3">The sequence shown here is derived from an EMBL/GenBank/DDBJ whole genome shotgun (WGS) entry which is preliminary data.</text>
</comment>
<proteinExistence type="predicted"/>
<accession>A0A1Q3ESI2</accession>
<dbReference type="AlphaFoldDB" id="A0A1Q3ESI2"/>
<dbReference type="InterPro" id="IPR036273">
    <property type="entry name" value="CRAL/TRIO_N_dom_sf"/>
</dbReference>
<reference evidence="3 4" key="1">
    <citation type="submission" date="2016-08" db="EMBL/GenBank/DDBJ databases">
        <authorList>
            <consortium name="Lentinula edodes genome sequencing consortium"/>
            <person name="Sakamoto Y."/>
            <person name="Nakade K."/>
            <person name="Sato S."/>
            <person name="Yoshida Y."/>
            <person name="Miyazaki K."/>
            <person name="Natsume S."/>
            <person name="Konno N."/>
        </authorList>
    </citation>
    <scope>NUCLEOTIDE SEQUENCE [LARGE SCALE GENOMIC DNA]</scope>
    <source>
        <strain evidence="3 4">NBRC 111202</strain>
    </source>
</reference>
<feature type="domain" description="CRAL-TRIO" evidence="2">
    <location>
        <begin position="117"/>
        <end position="259"/>
    </location>
</feature>
<dbReference type="PANTHER" id="PTHR45824">
    <property type="entry name" value="GH16843P"/>
    <property type="match status" value="1"/>
</dbReference>
<dbReference type="InterPro" id="IPR011074">
    <property type="entry name" value="CRAL/TRIO_N_dom"/>
</dbReference>
<dbReference type="Proteomes" id="UP000188533">
    <property type="component" value="Unassembled WGS sequence"/>
</dbReference>
<evidence type="ECO:0000256" key="1">
    <source>
        <dbReference type="SAM" id="MobiDB-lite"/>
    </source>
</evidence>
<dbReference type="SMART" id="SM00516">
    <property type="entry name" value="SEC14"/>
    <property type="match status" value="1"/>
</dbReference>
<evidence type="ECO:0000313" key="4">
    <source>
        <dbReference type="Proteomes" id="UP000188533"/>
    </source>
</evidence>
<keyword evidence="4" id="KW-1185">Reference proteome</keyword>
<dbReference type="InterPro" id="IPR052578">
    <property type="entry name" value="PI_Transfer_CRAL-TRIO"/>
</dbReference>
<dbReference type="SUPFAM" id="SSF46938">
    <property type="entry name" value="CRAL/TRIO N-terminal domain"/>
    <property type="match status" value="1"/>
</dbReference>
<dbReference type="InterPro" id="IPR001251">
    <property type="entry name" value="CRAL-TRIO_dom"/>
</dbReference>
<name>A0A1Q3ESI2_LENED</name>
<reference evidence="3 4" key="2">
    <citation type="submission" date="2017-02" db="EMBL/GenBank/DDBJ databases">
        <title>A genome survey and senescence transcriptome analysis in Lentinula edodes.</title>
        <authorList>
            <person name="Sakamoto Y."/>
            <person name="Nakade K."/>
            <person name="Sato S."/>
            <person name="Yoshida Y."/>
            <person name="Miyazaki K."/>
            <person name="Natsume S."/>
            <person name="Konno N."/>
        </authorList>
    </citation>
    <scope>NUCLEOTIDE SEQUENCE [LARGE SCALE GENOMIC DNA]</scope>
    <source>
        <strain evidence="3 4">NBRC 111202</strain>
    </source>
</reference>
<gene>
    <name evidence="3" type="ORF">LENED_012432</name>
</gene>
<evidence type="ECO:0000313" key="3">
    <source>
        <dbReference type="EMBL" id="GAW10191.1"/>
    </source>
</evidence>
<dbReference type="EMBL" id="BDGU01001594">
    <property type="protein sequence ID" value="GAW10191.1"/>
    <property type="molecule type" value="Genomic_DNA"/>
</dbReference>
<dbReference type="Pfam" id="PF03765">
    <property type="entry name" value="CRAL_TRIO_N"/>
    <property type="match status" value="1"/>
</dbReference>
<protein>
    <submittedName>
        <fullName evidence="3">CRAL TRIO domain-containing protein</fullName>
    </submittedName>
</protein>
<dbReference type="PANTHER" id="PTHR45824:SF29">
    <property type="entry name" value="GH16843P"/>
    <property type="match status" value="1"/>
</dbReference>
<dbReference type="STRING" id="5353.A0A1Q3ESI2"/>
<dbReference type="PROSITE" id="PS50191">
    <property type="entry name" value="CRAL_TRIO"/>
    <property type="match status" value="1"/>
</dbReference>
<dbReference type="CDD" id="cd00170">
    <property type="entry name" value="SEC14"/>
    <property type="match status" value="1"/>
</dbReference>
<dbReference type="InterPro" id="IPR036865">
    <property type="entry name" value="CRAL-TRIO_dom_sf"/>
</dbReference>
<dbReference type="Gene3D" id="3.40.525.10">
    <property type="entry name" value="CRAL-TRIO lipid binding domain"/>
    <property type="match status" value="1"/>
</dbReference>
<dbReference type="SUPFAM" id="SSF52087">
    <property type="entry name" value="CRAL/TRIO domain"/>
    <property type="match status" value="1"/>
</dbReference>
<organism evidence="3 4">
    <name type="scientific">Lentinula edodes</name>
    <name type="common">Shiitake mushroom</name>
    <name type="synonym">Lentinus edodes</name>
    <dbReference type="NCBI Taxonomy" id="5353"/>
    <lineage>
        <taxon>Eukaryota</taxon>
        <taxon>Fungi</taxon>
        <taxon>Dikarya</taxon>
        <taxon>Basidiomycota</taxon>
        <taxon>Agaricomycotina</taxon>
        <taxon>Agaricomycetes</taxon>
        <taxon>Agaricomycetidae</taxon>
        <taxon>Agaricales</taxon>
        <taxon>Marasmiineae</taxon>
        <taxon>Omphalotaceae</taxon>
        <taxon>Lentinula</taxon>
    </lineage>
</organism>
<dbReference type="SMART" id="SM01100">
    <property type="entry name" value="CRAL_TRIO_N"/>
    <property type="match status" value="1"/>
</dbReference>
<evidence type="ECO:0000259" key="2">
    <source>
        <dbReference type="PROSITE" id="PS50191"/>
    </source>
</evidence>
<dbReference type="GO" id="GO:0008526">
    <property type="term" value="F:phosphatidylinositol transfer activity"/>
    <property type="evidence" value="ECO:0007669"/>
    <property type="project" value="TreeGrafter"/>
</dbReference>
<sequence>MSNKVYEALPPPKEKVKLTIPELKPKQIAMQEKIQVHFTKAGYTLPGIEKSGELMEEEQFWLSYECQLRYLRATKWKVDDAIKRLESTLKWRREFGLYTHITPEYIAPEAVTGKEILFGYDVYGRPAFYMIPSRQNTTEATRQIEFAVWMLERCIDLMDEGVESLSLLINFADKAKNPSMSTSRTVLSILQNHYPERLGKALVINVPYLVNIFFKLITPFIDPITVQKLKFNPDVVKDGIFVEDQVMKEFWGGNQDFEYDHEKYWPTLVDLCKARKVKWMDEWRKLGGRIGLCESDYKNGGRGQPVTDADSPQKEEADTSTETPKATEVGVPTLGVIALESGDGPASIEQAAGVNTS</sequence>
<feature type="region of interest" description="Disordered" evidence="1">
    <location>
        <begin position="300"/>
        <end position="333"/>
    </location>
</feature>
<dbReference type="Pfam" id="PF00650">
    <property type="entry name" value="CRAL_TRIO"/>
    <property type="match status" value="1"/>
</dbReference>